<keyword evidence="2" id="KW-1133">Transmembrane helix</keyword>
<evidence type="ECO:0000256" key="2">
    <source>
        <dbReference type="SAM" id="Phobius"/>
    </source>
</evidence>
<keyword evidence="2" id="KW-0812">Transmembrane</keyword>
<sequence>MADWRTAFRGELDRKFWADVISGTLSSLVAAWVVFLIGSTVAIAALGSAGCELRWGPALAGVVLNVLLGLNVVLAAAAAIRLLGGSRTLARPQRWAAATTVLGVSGAFGYLAVLRVFGAVLVAIALTLTIVSSASFWTVKPAVPSRWVTFALSTCLVLNISAALFSGVSVGATVARSLASAAPVPGSTDSPRGTQCSPGSEVSGAQGK</sequence>
<proteinExistence type="predicted"/>
<feature type="transmembrane region" description="Helical" evidence="2">
    <location>
        <begin position="58"/>
        <end position="83"/>
    </location>
</feature>
<feature type="transmembrane region" description="Helical" evidence="2">
    <location>
        <begin position="119"/>
        <end position="139"/>
    </location>
</feature>
<feature type="transmembrane region" description="Helical" evidence="2">
    <location>
        <begin position="20"/>
        <end position="46"/>
    </location>
</feature>
<evidence type="ECO:0000313" key="3">
    <source>
        <dbReference type="EMBL" id="GEQ13769.1"/>
    </source>
</evidence>
<evidence type="ECO:0000313" key="4">
    <source>
        <dbReference type="Proteomes" id="UP000321793"/>
    </source>
</evidence>
<name>A0A512T0Q9_9MICO</name>
<accession>A0A512T0Q9</accession>
<keyword evidence="2" id="KW-0472">Membrane</keyword>
<dbReference type="AlphaFoldDB" id="A0A512T0Q9"/>
<comment type="caution">
    <text evidence="3">The sequence shown here is derived from an EMBL/GenBank/DDBJ whole genome shotgun (WGS) entry which is preliminary data.</text>
</comment>
<organism evidence="3 4">
    <name type="scientific">Knoellia locipacati</name>
    <dbReference type="NCBI Taxonomy" id="882824"/>
    <lineage>
        <taxon>Bacteria</taxon>
        <taxon>Bacillati</taxon>
        <taxon>Actinomycetota</taxon>
        <taxon>Actinomycetes</taxon>
        <taxon>Micrococcales</taxon>
        <taxon>Intrasporangiaceae</taxon>
        <taxon>Knoellia</taxon>
    </lineage>
</organism>
<dbReference type="Proteomes" id="UP000321793">
    <property type="component" value="Unassembled WGS sequence"/>
</dbReference>
<feature type="transmembrane region" description="Helical" evidence="2">
    <location>
        <begin position="151"/>
        <end position="175"/>
    </location>
</feature>
<feature type="transmembrane region" description="Helical" evidence="2">
    <location>
        <begin position="95"/>
        <end position="113"/>
    </location>
</feature>
<feature type="region of interest" description="Disordered" evidence="1">
    <location>
        <begin position="181"/>
        <end position="208"/>
    </location>
</feature>
<evidence type="ECO:0000256" key="1">
    <source>
        <dbReference type="SAM" id="MobiDB-lite"/>
    </source>
</evidence>
<dbReference type="EMBL" id="BKBA01000008">
    <property type="protein sequence ID" value="GEQ13769.1"/>
    <property type="molecule type" value="Genomic_DNA"/>
</dbReference>
<feature type="compositionally biased region" description="Polar residues" evidence="1">
    <location>
        <begin position="187"/>
        <end position="200"/>
    </location>
</feature>
<gene>
    <name evidence="3" type="ORF">KLO01_18160</name>
</gene>
<reference evidence="3 4" key="1">
    <citation type="submission" date="2019-07" db="EMBL/GenBank/DDBJ databases">
        <title>Whole genome shotgun sequence of Knoellia locipacati NBRC 109775.</title>
        <authorList>
            <person name="Hosoyama A."/>
            <person name="Uohara A."/>
            <person name="Ohji S."/>
            <person name="Ichikawa N."/>
        </authorList>
    </citation>
    <scope>NUCLEOTIDE SEQUENCE [LARGE SCALE GENOMIC DNA]</scope>
    <source>
        <strain evidence="3 4">NBRC 109775</strain>
    </source>
</reference>
<protein>
    <submittedName>
        <fullName evidence="3">Uncharacterized protein</fullName>
    </submittedName>
</protein>
<keyword evidence="4" id="KW-1185">Reference proteome</keyword>